<name>A0A9X2DN83_9BACI</name>
<comment type="caution">
    <text evidence="1">The sequence shown here is derived from an EMBL/GenBank/DDBJ whole genome shotgun (WGS) entry which is preliminary data.</text>
</comment>
<accession>A0A9X2DN83</accession>
<dbReference type="InterPro" id="IPR025004">
    <property type="entry name" value="SenN/SenS"/>
</dbReference>
<reference evidence="1" key="1">
    <citation type="submission" date="2022-05" db="EMBL/GenBank/DDBJ databases">
        <title>Comparative Genomics of Spacecraft Associated Microbes.</title>
        <authorList>
            <person name="Tran M.T."/>
            <person name="Wright A."/>
            <person name="Seuylemezian A."/>
            <person name="Eisen J."/>
            <person name="Coil D."/>
        </authorList>
    </citation>
    <scope>NUCLEOTIDE SEQUENCE</scope>
    <source>
        <strain evidence="1">214.1.1</strain>
    </source>
</reference>
<protein>
    <submittedName>
        <fullName evidence="1">FbpB family small basic protein</fullName>
    </submittedName>
</protein>
<sequence length="47" mass="5798">MRRVRKVTFEELVQENKEQLMNDQDALDRLEEKWELKRAIPAERIEL</sequence>
<dbReference type="Pfam" id="PF13040">
    <property type="entry name" value="Fur_reg_FbpB"/>
    <property type="match status" value="1"/>
</dbReference>
<dbReference type="EMBL" id="JAMBOL010000002">
    <property type="protein sequence ID" value="MCM3713403.1"/>
    <property type="molecule type" value="Genomic_DNA"/>
</dbReference>
<dbReference type="Proteomes" id="UP001139179">
    <property type="component" value="Unassembled WGS sequence"/>
</dbReference>
<gene>
    <name evidence="1" type="ORF">M3202_04840</name>
</gene>
<organism evidence="1 2">
    <name type="scientific">Halalkalibacter oceani</name>
    <dbReference type="NCBI Taxonomy" id="1653776"/>
    <lineage>
        <taxon>Bacteria</taxon>
        <taxon>Bacillati</taxon>
        <taxon>Bacillota</taxon>
        <taxon>Bacilli</taxon>
        <taxon>Bacillales</taxon>
        <taxon>Bacillaceae</taxon>
        <taxon>Halalkalibacter</taxon>
    </lineage>
</organism>
<evidence type="ECO:0000313" key="1">
    <source>
        <dbReference type="EMBL" id="MCM3713403.1"/>
    </source>
</evidence>
<keyword evidence="2" id="KW-1185">Reference proteome</keyword>
<proteinExistence type="predicted"/>
<dbReference type="RefSeq" id="WP_251222206.1">
    <property type="nucleotide sequence ID" value="NZ_JAMBOL010000002.1"/>
</dbReference>
<dbReference type="AlphaFoldDB" id="A0A9X2DN83"/>
<evidence type="ECO:0000313" key="2">
    <source>
        <dbReference type="Proteomes" id="UP001139179"/>
    </source>
</evidence>